<keyword evidence="8 13" id="KW-1133">Transmembrane helix</keyword>
<dbReference type="Pfam" id="PF13927">
    <property type="entry name" value="Ig_3"/>
    <property type="match status" value="1"/>
</dbReference>
<dbReference type="GO" id="GO:0048468">
    <property type="term" value="P:cell development"/>
    <property type="evidence" value="ECO:0007669"/>
    <property type="project" value="UniProtKB-ARBA"/>
</dbReference>
<keyword evidence="7 12" id="KW-0067">ATP-binding</keyword>
<protein>
    <recommendedName>
        <fullName evidence="18">Receptor protein-tyrosine kinase</fullName>
    </recommendedName>
</protein>
<dbReference type="FunFam" id="1.10.510.10:FF:001512">
    <property type="entry name" value="Receptor tyrosine-protein kinase erbB-2"/>
    <property type="match status" value="1"/>
</dbReference>
<dbReference type="EMBL" id="CAJVCH010034602">
    <property type="protein sequence ID" value="CAG7715444.1"/>
    <property type="molecule type" value="Genomic_DNA"/>
</dbReference>
<dbReference type="AlphaFoldDB" id="A0A8J2JWV3"/>
<evidence type="ECO:0000256" key="3">
    <source>
        <dbReference type="ARBA" id="ARBA00022679"/>
    </source>
</evidence>
<dbReference type="PROSITE" id="PS50835">
    <property type="entry name" value="IG_LIKE"/>
    <property type="match status" value="1"/>
</dbReference>
<dbReference type="InterPro" id="IPR050122">
    <property type="entry name" value="RTK"/>
</dbReference>
<dbReference type="SMART" id="SM00219">
    <property type="entry name" value="TyrKc"/>
    <property type="match status" value="1"/>
</dbReference>
<dbReference type="PANTHER" id="PTHR24416:SF600">
    <property type="entry name" value="PDGF- AND VEGF-RECEPTOR RELATED, ISOFORM J"/>
    <property type="match status" value="1"/>
</dbReference>
<dbReference type="PROSITE" id="PS50011">
    <property type="entry name" value="PROTEIN_KINASE_DOM"/>
    <property type="match status" value="1"/>
</dbReference>
<evidence type="ECO:0000256" key="13">
    <source>
        <dbReference type="SAM" id="Phobius"/>
    </source>
</evidence>
<evidence type="ECO:0000313" key="16">
    <source>
        <dbReference type="EMBL" id="CAG7715444.1"/>
    </source>
</evidence>
<dbReference type="InterPro" id="IPR008266">
    <property type="entry name" value="Tyr_kinase_AS"/>
</dbReference>
<evidence type="ECO:0000313" key="17">
    <source>
        <dbReference type="Proteomes" id="UP000708208"/>
    </source>
</evidence>
<evidence type="ECO:0000256" key="4">
    <source>
        <dbReference type="ARBA" id="ARBA00022692"/>
    </source>
</evidence>
<feature type="domain" description="Ig-like" evidence="15">
    <location>
        <begin position="108"/>
        <end position="197"/>
    </location>
</feature>
<keyword evidence="9 13" id="KW-0472">Membrane</keyword>
<keyword evidence="10" id="KW-0829">Tyrosine-protein kinase</keyword>
<feature type="domain" description="Protein kinase" evidence="14">
    <location>
        <begin position="299"/>
        <end position="580"/>
    </location>
</feature>
<dbReference type="GO" id="GO:0012505">
    <property type="term" value="C:endomembrane system"/>
    <property type="evidence" value="ECO:0007669"/>
    <property type="project" value="UniProtKB-SubCell"/>
</dbReference>
<keyword evidence="3" id="KW-0808">Transferase</keyword>
<sequence>WSEVNQDNAEIGYYLKIWHDRPGQDLYENENILFECRLHTFVLPPPSIWYFEWDNGTITEELVDYHWTDGVSRLPAKLSFGIKNVYCAGSIWHKTYWINMSIPINVLPSTIPYFKHEGNPIKRFVSSSTLQYLKCTAYGGPEPTIIWEHDGKNITTVISTMDYSLLYFNEVNAAIQGMYDCIACNVVGCKKKIYTVEVYSVDTPEAQCLTEVREPQGGSILAYSAVLLVLMVTLVAIDIVARWRAQKFFRIGNQTANGMDKKDLYAFFRGGNWATGGEPGRSQPYDEDLYEISKDRFTYNEIEPLGEGEFGVVFHGTVDDEDIAVKMVKENNLQHLKFLMSELKTMIHVGHHKNLVDLVGAYTGELKKNKLYVFLKLCELGSLKNYLIEKRHSFLLTKPKYVPFSDVSCCGNNFTVEDLFKWAKGIAEGMKYLRSKKVMHRDLAARNILLDSTRTVKVADFGLSRRIYGYDVNRRDDDGPGVFPWQWMALESLRCRSYLYESDVWSYGVTLWEIFSLGDDPYPNETWNSSFILKLEGGLRLPQPRYASDRLFYEIMDKCWESAPCQRPAFEEIVQRLQKLPVNADSQRIRM</sequence>
<dbReference type="InterPro" id="IPR020635">
    <property type="entry name" value="Tyr_kinase_cat_dom"/>
</dbReference>
<keyword evidence="5 12" id="KW-0547">Nucleotide-binding</keyword>
<evidence type="ECO:0000256" key="2">
    <source>
        <dbReference type="ARBA" id="ARBA00004308"/>
    </source>
</evidence>
<dbReference type="GO" id="GO:0007169">
    <property type="term" value="P:cell surface receptor protein tyrosine kinase signaling pathway"/>
    <property type="evidence" value="ECO:0007669"/>
    <property type="project" value="TreeGrafter"/>
</dbReference>
<dbReference type="InterPro" id="IPR017441">
    <property type="entry name" value="Protein_kinase_ATP_BS"/>
</dbReference>
<dbReference type="InterPro" id="IPR007110">
    <property type="entry name" value="Ig-like_dom"/>
</dbReference>
<dbReference type="GO" id="GO:0051130">
    <property type="term" value="P:positive regulation of cellular component organization"/>
    <property type="evidence" value="ECO:0007669"/>
    <property type="project" value="UniProtKB-ARBA"/>
</dbReference>
<gene>
    <name evidence="16" type="ORF">AFUS01_LOCUS5422</name>
</gene>
<dbReference type="Pfam" id="PF07714">
    <property type="entry name" value="PK_Tyr_Ser-Thr"/>
    <property type="match status" value="1"/>
</dbReference>
<comment type="subcellular location">
    <subcellularLocation>
        <location evidence="2">Endomembrane system</location>
    </subcellularLocation>
    <subcellularLocation>
        <location evidence="1">Membrane</location>
        <topology evidence="1">Single-pass membrane protein</topology>
    </subcellularLocation>
</comment>
<evidence type="ECO:0000259" key="15">
    <source>
        <dbReference type="PROSITE" id="PS50835"/>
    </source>
</evidence>
<feature type="binding site" evidence="12">
    <location>
        <position position="326"/>
    </location>
    <ligand>
        <name>ATP</name>
        <dbReference type="ChEBI" id="CHEBI:30616"/>
    </ligand>
</feature>
<dbReference type="CDD" id="cd00192">
    <property type="entry name" value="PTKc"/>
    <property type="match status" value="1"/>
</dbReference>
<dbReference type="PROSITE" id="PS00107">
    <property type="entry name" value="PROTEIN_KINASE_ATP"/>
    <property type="match status" value="1"/>
</dbReference>
<comment type="caution">
    <text evidence="16">The sequence shown here is derived from an EMBL/GenBank/DDBJ whole genome shotgun (WGS) entry which is preliminary data.</text>
</comment>
<organism evidence="16 17">
    <name type="scientific">Allacma fusca</name>
    <dbReference type="NCBI Taxonomy" id="39272"/>
    <lineage>
        <taxon>Eukaryota</taxon>
        <taxon>Metazoa</taxon>
        <taxon>Ecdysozoa</taxon>
        <taxon>Arthropoda</taxon>
        <taxon>Hexapoda</taxon>
        <taxon>Collembola</taxon>
        <taxon>Symphypleona</taxon>
        <taxon>Sminthuridae</taxon>
        <taxon>Allacma</taxon>
    </lineage>
</organism>
<accession>A0A8J2JWV3</accession>
<evidence type="ECO:0000256" key="5">
    <source>
        <dbReference type="ARBA" id="ARBA00022741"/>
    </source>
</evidence>
<dbReference type="Proteomes" id="UP000708208">
    <property type="component" value="Unassembled WGS sequence"/>
</dbReference>
<evidence type="ECO:0000256" key="11">
    <source>
        <dbReference type="ARBA" id="ARBA00051243"/>
    </source>
</evidence>
<evidence type="ECO:0000256" key="12">
    <source>
        <dbReference type="PROSITE-ProRule" id="PRU10141"/>
    </source>
</evidence>
<evidence type="ECO:0000256" key="6">
    <source>
        <dbReference type="ARBA" id="ARBA00022777"/>
    </source>
</evidence>
<dbReference type="InterPro" id="IPR001245">
    <property type="entry name" value="Ser-Thr/Tyr_kinase_cat_dom"/>
</dbReference>
<dbReference type="GO" id="GO:0005886">
    <property type="term" value="C:plasma membrane"/>
    <property type="evidence" value="ECO:0007669"/>
    <property type="project" value="TreeGrafter"/>
</dbReference>
<keyword evidence="4 13" id="KW-0812">Transmembrane</keyword>
<dbReference type="GO" id="GO:0043235">
    <property type="term" value="C:receptor complex"/>
    <property type="evidence" value="ECO:0007669"/>
    <property type="project" value="TreeGrafter"/>
</dbReference>
<evidence type="ECO:0000256" key="9">
    <source>
        <dbReference type="ARBA" id="ARBA00023136"/>
    </source>
</evidence>
<keyword evidence="17" id="KW-1185">Reference proteome</keyword>
<dbReference type="InterPro" id="IPR000719">
    <property type="entry name" value="Prot_kinase_dom"/>
</dbReference>
<evidence type="ECO:0000256" key="8">
    <source>
        <dbReference type="ARBA" id="ARBA00022989"/>
    </source>
</evidence>
<dbReference type="GO" id="GO:0005524">
    <property type="term" value="F:ATP binding"/>
    <property type="evidence" value="ECO:0007669"/>
    <property type="project" value="UniProtKB-UniRule"/>
</dbReference>
<comment type="catalytic activity">
    <reaction evidence="11">
        <text>L-tyrosyl-[protein] + ATP = O-phospho-L-tyrosyl-[protein] + ADP + H(+)</text>
        <dbReference type="Rhea" id="RHEA:10596"/>
        <dbReference type="Rhea" id="RHEA-COMP:10136"/>
        <dbReference type="Rhea" id="RHEA-COMP:20101"/>
        <dbReference type="ChEBI" id="CHEBI:15378"/>
        <dbReference type="ChEBI" id="CHEBI:30616"/>
        <dbReference type="ChEBI" id="CHEBI:46858"/>
        <dbReference type="ChEBI" id="CHEBI:61978"/>
        <dbReference type="ChEBI" id="CHEBI:456216"/>
        <dbReference type="EC" id="2.7.10.1"/>
    </reaction>
</comment>
<dbReference type="GO" id="GO:0030182">
    <property type="term" value="P:neuron differentiation"/>
    <property type="evidence" value="ECO:0007669"/>
    <property type="project" value="UniProtKB-ARBA"/>
</dbReference>
<feature type="non-terminal residue" evidence="16">
    <location>
        <position position="1"/>
    </location>
</feature>
<evidence type="ECO:0000256" key="10">
    <source>
        <dbReference type="ARBA" id="ARBA00023137"/>
    </source>
</evidence>
<evidence type="ECO:0008006" key="18">
    <source>
        <dbReference type="Google" id="ProtNLM"/>
    </source>
</evidence>
<evidence type="ECO:0000259" key="14">
    <source>
        <dbReference type="PROSITE" id="PS50011"/>
    </source>
</evidence>
<evidence type="ECO:0000256" key="7">
    <source>
        <dbReference type="ARBA" id="ARBA00022840"/>
    </source>
</evidence>
<reference evidence="16" key="1">
    <citation type="submission" date="2021-06" db="EMBL/GenBank/DDBJ databases">
        <authorList>
            <person name="Hodson N. C."/>
            <person name="Mongue J. A."/>
            <person name="Jaron S. K."/>
        </authorList>
    </citation>
    <scope>NUCLEOTIDE SEQUENCE</scope>
</reference>
<keyword evidence="6" id="KW-0418">Kinase</keyword>
<dbReference type="GO" id="GO:0004714">
    <property type="term" value="F:transmembrane receptor protein tyrosine kinase activity"/>
    <property type="evidence" value="ECO:0007669"/>
    <property type="project" value="UniProtKB-EC"/>
</dbReference>
<dbReference type="GO" id="GO:0050793">
    <property type="term" value="P:regulation of developmental process"/>
    <property type="evidence" value="ECO:0007669"/>
    <property type="project" value="UniProtKB-ARBA"/>
</dbReference>
<name>A0A8J2JWV3_9HEXA</name>
<evidence type="ECO:0000256" key="1">
    <source>
        <dbReference type="ARBA" id="ARBA00004167"/>
    </source>
</evidence>
<dbReference type="OrthoDB" id="3256376at2759"/>
<dbReference type="PANTHER" id="PTHR24416">
    <property type="entry name" value="TYROSINE-PROTEIN KINASE RECEPTOR"/>
    <property type="match status" value="1"/>
</dbReference>
<dbReference type="PROSITE" id="PS00109">
    <property type="entry name" value="PROTEIN_KINASE_TYR"/>
    <property type="match status" value="1"/>
</dbReference>
<proteinExistence type="predicted"/>
<feature type="transmembrane region" description="Helical" evidence="13">
    <location>
        <begin position="220"/>
        <end position="241"/>
    </location>
</feature>